<dbReference type="AlphaFoldDB" id="A0A096FLQ5"/>
<reference evidence="1 2" key="1">
    <citation type="submission" date="2013-09" db="EMBL/GenBank/DDBJ databases">
        <title>High correlation between genotypes and phenotypes of environmental bacteria Comamonas testosteroni strains.</title>
        <authorList>
            <person name="Liu L."/>
            <person name="Zhu W."/>
            <person name="Xia X."/>
            <person name="Xu B."/>
            <person name="Luo M."/>
            <person name="Wang G."/>
        </authorList>
    </citation>
    <scope>NUCLEOTIDE SEQUENCE [LARGE SCALE GENOMIC DNA]</scope>
    <source>
        <strain evidence="1 2">JL40</strain>
    </source>
</reference>
<gene>
    <name evidence="1" type="ORF">P353_08260</name>
</gene>
<protein>
    <submittedName>
        <fullName evidence="1">Uncharacterized protein</fullName>
    </submittedName>
</protein>
<organism evidence="1 2">
    <name type="scientific">Comamonas testosteroni</name>
    <name type="common">Pseudomonas testosteroni</name>
    <dbReference type="NCBI Taxonomy" id="285"/>
    <lineage>
        <taxon>Bacteria</taxon>
        <taxon>Pseudomonadati</taxon>
        <taxon>Pseudomonadota</taxon>
        <taxon>Betaproteobacteria</taxon>
        <taxon>Burkholderiales</taxon>
        <taxon>Comamonadaceae</taxon>
        <taxon>Comamonas</taxon>
    </lineage>
</organism>
<accession>A0A096FLQ5</accession>
<comment type="caution">
    <text evidence="1">The sequence shown here is derived from an EMBL/GenBank/DDBJ whole genome shotgun (WGS) entry which is preliminary data.</text>
</comment>
<evidence type="ECO:0000313" key="2">
    <source>
        <dbReference type="Proteomes" id="UP000029553"/>
    </source>
</evidence>
<dbReference type="Proteomes" id="UP000029553">
    <property type="component" value="Unassembled WGS sequence"/>
</dbReference>
<dbReference type="EMBL" id="AWOR01000037">
    <property type="protein sequence ID" value="KGH30844.1"/>
    <property type="molecule type" value="Genomic_DNA"/>
</dbReference>
<name>A0A096FLQ5_COMTE</name>
<proteinExistence type="predicted"/>
<evidence type="ECO:0000313" key="1">
    <source>
        <dbReference type="EMBL" id="KGH30844.1"/>
    </source>
</evidence>
<sequence>MIAALKADLATLGTQVKVTAGAREESLTIDLPGGKWITIKRSPLAKYRNGDSFDVWMPPSKPGMGGDVAPSKSAREVFELVQRYVAASISA</sequence>
<dbReference type="RefSeq" id="WP_034367616.1">
    <property type="nucleotide sequence ID" value="NZ_AWOR01000037.1"/>
</dbReference>